<evidence type="ECO:0000256" key="4">
    <source>
        <dbReference type="PROSITE-ProRule" id="PRU00335"/>
    </source>
</evidence>
<dbReference type="PROSITE" id="PS50977">
    <property type="entry name" value="HTH_TETR_2"/>
    <property type="match status" value="1"/>
</dbReference>
<dbReference type="InterPro" id="IPR009057">
    <property type="entry name" value="Homeodomain-like_sf"/>
</dbReference>
<evidence type="ECO:0000256" key="2">
    <source>
        <dbReference type="ARBA" id="ARBA00023125"/>
    </source>
</evidence>
<reference evidence="6 7" key="1">
    <citation type="submission" date="2018-02" db="EMBL/GenBank/DDBJ databases">
        <title>Complete genome of the streamlined marine actinobacterium Pontimonas salivibrio CL-TW6 adapted to coastal planktonic lifestype.</title>
        <authorList>
            <person name="Cho B.C."/>
            <person name="Hardies S.C."/>
            <person name="Jang G.I."/>
            <person name="Hwang C.Y."/>
        </authorList>
    </citation>
    <scope>NUCLEOTIDE SEQUENCE [LARGE SCALE GENOMIC DNA]</scope>
    <source>
        <strain evidence="6 7">CL-TW6</strain>
    </source>
</reference>
<dbReference type="InterPro" id="IPR041484">
    <property type="entry name" value="TetR_C_25"/>
</dbReference>
<dbReference type="Proteomes" id="UP000243077">
    <property type="component" value="Chromosome"/>
</dbReference>
<gene>
    <name evidence="6" type="ORF">C3B54_11864</name>
</gene>
<evidence type="ECO:0000256" key="1">
    <source>
        <dbReference type="ARBA" id="ARBA00023015"/>
    </source>
</evidence>
<dbReference type="EMBL" id="CP026923">
    <property type="protein sequence ID" value="AVG23837.1"/>
    <property type="molecule type" value="Genomic_DNA"/>
</dbReference>
<name>A0A2L2BQB3_9MICO</name>
<dbReference type="GO" id="GO:0003700">
    <property type="term" value="F:DNA-binding transcription factor activity"/>
    <property type="evidence" value="ECO:0007669"/>
    <property type="project" value="TreeGrafter"/>
</dbReference>
<sequence>MRSVHSTRDQLLSIAVEMFAEKGFAGTSLRSIAKQAEVSPALLVHHFGGKDALVKEAISKTLGDWVADEKAAMLDDESHQVENWQSLAAKGTTSLNFFRQALLAGGEYSQRLFDAAFLESEALLDQMQAVGRLKDISDQQTTALMMTISGLGSVLFMSQIEQTLGGPISSDQVASRLVNANQKMMQEGVFRPASTTKGKTGN</sequence>
<dbReference type="Pfam" id="PF00440">
    <property type="entry name" value="TetR_N"/>
    <property type="match status" value="1"/>
</dbReference>
<proteinExistence type="predicted"/>
<feature type="domain" description="HTH tetR-type" evidence="5">
    <location>
        <begin position="5"/>
        <end position="65"/>
    </location>
</feature>
<dbReference type="RefSeq" id="WP_104913394.1">
    <property type="nucleotide sequence ID" value="NZ_CP026923.1"/>
</dbReference>
<dbReference type="PANTHER" id="PTHR30055">
    <property type="entry name" value="HTH-TYPE TRANSCRIPTIONAL REGULATOR RUTR"/>
    <property type="match status" value="1"/>
</dbReference>
<dbReference type="Gene3D" id="1.10.357.10">
    <property type="entry name" value="Tetracycline Repressor, domain 2"/>
    <property type="match status" value="1"/>
</dbReference>
<dbReference type="OrthoDB" id="3403733at2"/>
<organism evidence="6 7">
    <name type="scientific">Pontimonas salivibrio</name>
    <dbReference type="NCBI Taxonomy" id="1159327"/>
    <lineage>
        <taxon>Bacteria</taxon>
        <taxon>Bacillati</taxon>
        <taxon>Actinomycetota</taxon>
        <taxon>Actinomycetes</taxon>
        <taxon>Micrococcales</taxon>
        <taxon>Microbacteriaceae</taxon>
        <taxon>Pontimonas</taxon>
    </lineage>
</organism>
<evidence type="ECO:0000259" key="5">
    <source>
        <dbReference type="PROSITE" id="PS50977"/>
    </source>
</evidence>
<evidence type="ECO:0000256" key="3">
    <source>
        <dbReference type="ARBA" id="ARBA00023163"/>
    </source>
</evidence>
<keyword evidence="7" id="KW-1185">Reference proteome</keyword>
<dbReference type="InterPro" id="IPR001647">
    <property type="entry name" value="HTH_TetR"/>
</dbReference>
<dbReference type="GO" id="GO:0000976">
    <property type="term" value="F:transcription cis-regulatory region binding"/>
    <property type="evidence" value="ECO:0007669"/>
    <property type="project" value="TreeGrafter"/>
</dbReference>
<feature type="DNA-binding region" description="H-T-H motif" evidence="4">
    <location>
        <begin position="28"/>
        <end position="47"/>
    </location>
</feature>
<dbReference type="AlphaFoldDB" id="A0A2L2BQB3"/>
<accession>A0A2L2BQB3</accession>
<dbReference type="KEGG" id="psai:C3B54_11864"/>
<dbReference type="PRINTS" id="PR00455">
    <property type="entry name" value="HTHTETR"/>
</dbReference>
<keyword evidence="3" id="KW-0804">Transcription</keyword>
<dbReference type="PANTHER" id="PTHR30055:SF234">
    <property type="entry name" value="HTH-TYPE TRANSCRIPTIONAL REGULATOR BETI"/>
    <property type="match status" value="1"/>
</dbReference>
<dbReference type="InterPro" id="IPR050109">
    <property type="entry name" value="HTH-type_TetR-like_transc_reg"/>
</dbReference>
<dbReference type="SUPFAM" id="SSF46689">
    <property type="entry name" value="Homeodomain-like"/>
    <property type="match status" value="1"/>
</dbReference>
<protein>
    <submittedName>
        <fullName evidence="6">AcrR-like transcription factor</fullName>
    </submittedName>
</protein>
<keyword evidence="1" id="KW-0805">Transcription regulation</keyword>
<evidence type="ECO:0000313" key="6">
    <source>
        <dbReference type="EMBL" id="AVG23837.1"/>
    </source>
</evidence>
<keyword evidence="2 4" id="KW-0238">DNA-binding</keyword>
<dbReference type="Pfam" id="PF17933">
    <property type="entry name" value="TetR_C_25"/>
    <property type="match status" value="1"/>
</dbReference>
<evidence type="ECO:0000313" key="7">
    <source>
        <dbReference type="Proteomes" id="UP000243077"/>
    </source>
</evidence>